<dbReference type="Pfam" id="PF05724">
    <property type="entry name" value="TPMT"/>
    <property type="match status" value="1"/>
</dbReference>
<evidence type="ECO:0000256" key="4">
    <source>
        <dbReference type="ARBA" id="ARBA00022691"/>
    </source>
</evidence>
<evidence type="ECO:0000256" key="2">
    <source>
        <dbReference type="ARBA" id="ARBA00022603"/>
    </source>
</evidence>
<keyword evidence="1" id="KW-0597">Phosphoprotein</keyword>
<dbReference type="CDD" id="cd02440">
    <property type="entry name" value="AdoMet_MTases"/>
    <property type="match status" value="1"/>
</dbReference>
<evidence type="ECO:0000313" key="5">
    <source>
        <dbReference type="EMBL" id="CAD9865586.1"/>
    </source>
</evidence>
<organism evidence="5">
    <name type="scientific">Fibrocapsa japonica</name>
    <dbReference type="NCBI Taxonomy" id="94617"/>
    <lineage>
        <taxon>Eukaryota</taxon>
        <taxon>Sar</taxon>
        <taxon>Stramenopiles</taxon>
        <taxon>Ochrophyta</taxon>
        <taxon>Raphidophyceae</taxon>
        <taxon>Chattonellales</taxon>
        <taxon>Chattonellaceae</taxon>
        <taxon>Fibrocapsa</taxon>
    </lineage>
</organism>
<keyword evidence="4" id="KW-0949">S-adenosyl-L-methionine</keyword>
<dbReference type="AlphaFoldDB" id="A0A7S2V094"/>
<name>A0A7S2V094_9STRA</name>
<dbReference type="Gene3D" id="3.40.50.150">
    <property type="entry name" value="Vaccinia Virus protein VP39"/>
    <property type="match status" value="1"/>
</dbReference>
<dbReference type="PANTHER" id="PTHR32183">
    <property type="match status" value="1"/>
</dbReference>
<evidence type="ECO:0000256" key="1">
    <source>
        <dbReference type="ARBA" id="ARBA00022553"/>
    </source>
</evidence>
<dbReference type="GO" id="GO:0032259">
    <property type="term" value="P:methylation"/>
    <property type="evidence" value="ECO:0007669"/>
    <property type="project" value="UniProtKB-KW"/>
</dbReference>
<protein>
    <recommendedName>
        <fullName evidence="6">Thiol methyltransferase 2</fullName>
    </recommendedName>
</protein>
<keyword evidence="3" id="KW-0808">Transferase</keyword>
<dbReference type="InterPro" id="IPR029063">
    <property type="entry name" value="SAM-dependent_MTases_sf"/>
</dbReference>
<dbReference type="InterPro" id="IPR008854">
    <property type="entry name" value="TPMT"/>
</dbReference>
<evidence type="ECO:0000256" key="3">
    <source>
        <dbReference type="ARBA" id="ARBA00022679"/>
    </source>
</evidence>
<sequence>MKYCHHIQPASIAFRVHGSFQSMSRHFNKFYSSWESKWTSGNKLPWDTGCPAPPLEKVLASGELGHASFLKKSTEGREEPRRRRVLVPGCGGGYDVAAFAEHGWEALGLELAPTAVAAAREYCGALPGEVGERINILEGDFFSLTTETSREGGTRDGKQLLVPPFDVIFDYTFLCALPPDLRPNWAMQMSRLLRPGGSVVCLVFPVDDEDTVKRRQQQPNPMEGRPYPVSPDLYQSLLTPDLGFQCCWLHEANNSIKPRRGREWIGKWDLVGRSK</sequence>
<accession>A0A7S2V094</accession>
<proteinExistence type="predicted"/>
<keyword evidence="2" id="KW-0489">Methyltransferase</keyword>
<dbReference type="GO" id="GO:0008757">
    <property type="term" value="F:S-adenosylmethionine-dependent methyltransferase activity"/>
    <property type="evidence" value="ECO:0007669"/>
    <property type="project" value="InterPro"/>
</dbReference>
<dbReference type="SUPFAM" id="SSF53335">
    <property type="entry name" value="S-adenosyl-L-methionine-dependent methyltransferases"/>
    <property type="match status" value="1"/>
</dbReference>
<reference evidence="5" key="1">
    <citation type="submission" date="2021-01" db="EMBL/GenBank/DDBJ databases">
        <authorList>
            <person name="Corre E."/>
            <person name="Pelletier E."/>
            <person name="Niang G."/>
            <person name="Scheremetjew M."/>
            <person name="Finn R."/>
            <person name="Kale V."/>
            <person name="Holt S."/>
            <person name="Cochrane G."/>
            <person name="Meng A."/>
            <person name="Brown T."/>
            <person name="Cohen L."/>
        </authorList>
    </citation>
    <scope>NUCLEOTIDE SEQUENCE</scope>
    <source>
        <strain evidence="5">CCMP1661</strain>
    </source>
</reference>
<gene>
    <name evidence="5" type="ORF">FJAP1339_LOCUS7081</name>
</gene>
<dbReference type="PANTHER" id="PTHR32183:SF11">
    <property type="entry name" value="THIOL METHYLTRANSFERASE 2-RELATED"/>
    <property type="match status" value="1"/>
</dbReference>
<dbReference type="PROSITE" id="PS51585">
    <property type="entry name" value="SAM_MT_TPMT"/>
    <property type="match status" value="1"/>
</dbReference>
<dbReference type="EMBL" id="HBHR01014293">
    <property type="protein sequence ID" value="CAD9865586.1"/>
    <property type="molecule type" value="Transcribed_RNA"/>
</dbReference>
<evidence type="ECO:0008006" key="6">
    <source>
        <dbReference type="Google" id="ProtNLM"/>
    </source>
</evidence>